<organism evidence="6 7">
    <name type="scientific">Stentor coeruleus</name>
    <dbReference type="NCBI Taxonomy" id="5963"/>
    <lineage>
        <taxon>Eukaryota</taxon>
        <taxon>Sar</taxon>
        <taxon>Alveolata</taxon>
        <taxon>Ciliophora</taxon>
        <taxon>Postciliodesmatophora</taxon>
        <taxon>Heterotrichea</taxon>
        <taxon>Heterotrichida</taxon>
        <taxon>Stentoridae</taxon>
        <taxon>Stentor</taxon>
    </lineage>
</organism>
<evidence type="ECO:0000259" key="5">
    <source>
        <dbReference type="PROSITE" id="PS51501"/>
    </source>
</evidence>
<dbReference type="Pfam" id="PF05180">
    <property type="entry name" value="zf-DNL"/>
    <property type="match status" value="1"/>
</dbReference>
<evidence type="ECO:0000256" key="4">
    <source>
        <dbReference type="PROSITE-ProRule" id="PRU00834"/>
    </source>
</evidence>
<accession>A0A1R2ASA2</accession>
<evidence type="ECO:0000256" key="2">
    <source>
        <dbReference type="ARBA" id="ARBA00022771"/>
    </source>
</evidence>
<gene>
    <name evidence="6" type="ORF">SteCoe_35436</name>
</gene>
<dbReference type="InterPro" id="IPR007853">
    <property type="entry name" value="Znf_DNL-typ"/>
</dbReference>
<protein>
    <recommendedName>
        <fullName evidence="5">DNL-type domain-containing protein</fullName>
    </recommendedName>
</protein>
<dbReference type="Proteomes" id="UP000187209">
    <property type="component" value="Unassembled WGS sequence"/>
</dbReference>
<dbReference type="GO" id="GO:0005739">
    <property type="term" value="C:mitochondrion"/>
    <property type="evidence" value="ECO:0007669"/>
    <property type="project" value="TreeGrafter"/>
</dbReference>
<proteinExistence type="predicted"/>
<evidence type="ECO:0000313" key="6">
    <source>
        <dbReference type="EMBL" id="OMJ67413.1"/>
    </source>
</evidence>
<keyword evidence="3" id="KW-0862">Zinc</keyword>
<sequence length="114" mass="13070">MFTALFRSLTSKSNLWSEVMKLPGVKTHQSGLYAMFFTCNKCSTRGGKTFSKDSYNKGVVIIRCDGCDSLHLVADNLGWFRDKPVNIEDLMKEKQDNVKRVESHDEVLEFIKEE</sequence>
<feature type="domain" description="DNL-type" evidence="5">
    <location>
        <begin position="28"/>
        <end position="114"/>
    </location>
</feature>
<dbReference type="AlphaFoldDB" id="A0A1R2ASA2"/>
<evidence type="ECO:0000256" key="1">
    <source>
        <dbReference type="ARBA" id="ARBA00022723"/>
    </source>
</evidence>
<dbReference type="PROSITE" id="PS51501">
    <property type="entry name" value="ZF_DNL"/>
    <property type="match status" value="1"/>
</dbReference>
<dbReference type="GO" id="GO:0006457">
    <property type="term" value="P:protein folding"/>
    <property type="evidence" value="ECO:0007669"/>
    <property type="project" value="TreeGrafter"/>
</dbReference>
<dbReference type="InterPro" id="IPR024158">
    <property type="entry name" value="Mt_import_TIM15"/>
</dbReference>
<evidence type="ECO:0000313" key="7">
    <source>
        <dbReference type="Proteomes" id="UP000187209"/>
    </source>
</evidence>
<dbReference type="GO" id="GO:0030150">
    <property type="term" value="P:protein import into mitochondrial matrix"/>
    <property type="evidence" value="ECO:0007669"/>
    <property type="project" value="TreeGrafter"/>
</dbReference>
<dbReference type="PANTHER" id="PTHR20922">
    <property type="entry name" value="DNL-TYPE ZINC FINGER PROTEIN"/>
    <property type="match status" value="1"/>
</dbReference>
<keyword evidence="2 4" id="KW-0863">Zinc-finger</keyword>
<keyword evidence="1" id="KW-0479">Metal-binding</keyword>
<dbReference type="GO" id="GO:0008270">
    <property type="term" value="F:zinc ion binding"/>
    <property type="evidence" value="ECO:0007669"/>
    <property type="project" value="UniProtKB-KW"/>
</dbReference>
<dbReference type="PANTHER" id="PTHR20922:SF13">
    <property type="entry name" value="DNL-TYPE ZINC FINGER PROTEIN"/>
    <property type="match status" value="1"/>
</dbReference>
<dbReference type="GO" id="GO:0050821">
    <property type="term" value="P:protein stabilization"/>
    <property type="evidence" value="ECO:0007669"/>
    <property type="project" value="TreeGrafter"/>
</dbReference>
<keyword evidence="7" id="KW-1185">Reference proteome</keyword>
<comment type="caution">
    <text evidence="6">The sequence shown here is derived from an EMBL/GenBank/DDBJ whole genome shotgun (WGS) entry which is preliminary data.</text>
</comment>
<dbReference type="EMBL" id="MPUH01001503">
    <property type="protein sequence ID" value="OMJ67413.1"/>
    <property type="molecule type" value="Genomic_DNA"/>
</dbReference>
<dbReference type="GO" id="GO:0051087">
    <property type="term" value="F:protein-folding chaperone binding"/>
    <property type="evidence" value="ECO:0007669"/>
    <property type="project" value="TreeGrafter"/>
</dbReference>
<dbReference type="OrthoDB" id="512667at2759"/>
<reference evidence="6 7" key="1">
    <citation type="submission" date="2016-11" db="EMBL/GenBank/DDBJ databases">
        <title>The macronuclear genome of Stentor coeruleus: a giant cell with tiny introns.</title>
        <authorList>
            <person name="Slabodnick M."/>
            <person name="Ruby J.G."/>
            <person name="Reiff S.B."/>
            <person name="Swart E.C."/>
            <person name="Gosai S."/>
            <person name="Prabakaran S."/>
            <person name="Witkowska E."/>
            <person name="Larue G.E."/>
            <person name="Fisher S."/>
            <person name="Freeman R.M."/>
            <person name="Gunawardena J."/>
            <person name="Chu W."/>
            <person name="Stover N.A."/>
            <person name="Gregory B.D."/>
            <person name="Nowacki M."/>
            <person name="Derisi J."/>
            <person name="Roy S.W."/>
            <person name="Marshall W.F."/>
            <person name="Sood P."/>
        </authorList>
    </citation>
    <scope>NUCLEOTIDE SEQUENCE [LARGE SCALE GENOMIC DNA]</scope>
    <source>
        <strain evidence="6">WM001</strain>
    </source>
</reference>
<name>A0A1R2ASA2_9CILI</name>
<evidence type="ECO:0000256" key="3">
    <source>
        <dbReference type="ARBA" id="ARBA00022833"/>
    </source>
</evidence>